<protein>
    <submittedName>
        <fullName evidence="7">Branched-chain amino acid transport system permease protein</fullName>
    </submittedName>
</protein>
<feature type="transmembrane region" description="Helical" evidence="6">
    <location>
        <begin position="6"/>
        <end position="24"/>
    </location>
</feature>
<dbReference type="EMBL" id="FOZW01000020">
    <property type="protein sequence ID" value="SFT24916.1"/>
    <property type="molecule type" value="Genomic_DNA"/>
</dbReference>
<name>A0A1I6WG16_9RHOB</name>
<sequence>MIHYVITLLSIGGIYLLLAQALNLQFGFAGLPNFGIVGFFAIGSYASALLTANGNFPVYGAMLIAGLLAALMSFGLARIVLRLRTDYLAIVTLSFSEIVRILVIGEEQITNGPRGVSGIPGIPLLWSPGVNAVVLIIAVNVLVALATHLLVRSPFGRSIRAMRDDEAAFASISKSAVSYKLRVFGLGGFVMGVAGALYAHYFGYISPDQFLPLTTFYVWIAVILGGAGRLSGALIGTIVLTLFLEGSRFLRDVLPFISEVEMASVRIGAIGFALMVLASRRPQGIMGDFTSK</sequence>
<evidence type="ECO:0000256" key="5">
    <source>
        <dbReference type="ARBA" id="ARBA00023136"/>
    </source>
</evidence>
<feature type="transmembrane region" description="Helical" evidence="6">
    <location>
        <begin position="216"/>
        <end position="244"/>
    </location>
</feature>
<feature type="transmembrane region" description="Helical" evidence="6">
    <location>
        <begin position="183"/>
        <end position="204"/>
    </location>
</feature>
<keyword evidence="2" id="KW-1003">Cell membrane</keyword>
<dbReference type="AlphaFoldDB" id="A0A1I6WG16"/>
<keyword evidence="4 6" id="KW-1133">Transmembrane helix</keyword>
<dbReference type="InterPro" id="IPR043428">
    <property type="entry name" value="LivM-like"/>
</dbReference>
<dbReference type="RefSeq" id="WP_092430885.1">
    <property type="nucleotide sequence ID" value="NZ_FNCL01000023.1"/>
</dbReference>
<evidence type="ECO:0000256" key="4">
    <source>
        <dbReference type="ARBA" id="ARBA00022989"/>
    </source>
</evidence>
<feature type="transmembrane region" description="Helical" evidence="6">
    <location>
        <begin position="31"/>
        <end position="52"/>
    </location>
</feature>
<dbReference type="InterPro" id="IPR001851">
    <property type="entry name" value="ABC_transp_permease"/>
</dbReference>
<evidence type="ECO:0000313" key="7">
    <source>
        <dbReference type="EMBL" id="SFT24916.1"/>
    </source>
</evidence>
<feature type="transmembrane region" description="Helical" evidence="6">
    <location>
        <begin position="125"/>
        <end position="151"/>
    </location>
</feature>
<dbReference type="Proteomes" id="UP000199392">
    <property type="component" value="Unassembled WGS sequence"/>
</dbReference>
<feature type="transmembrane region" description="Helical" evidence="6">
    <location>
        <begin position="58"/>
        <end position="80"/>
    </location>
</feature>
<keyword evidence="3 6" id="KW-0812">Transmembrane</keyword>
<keyword evidence="8" id="KW-1185">Reference proteome</keyword>
<dbReference type="OrthoDB" id="9814461at2"/>
<keyword evidence="5 6" id="KW-0472">Membrane</keyword>
<evidence type="ECO:0000256" key="6">
    <source>
        <dbReference type="SAM" id="Phobius"/>
    </source>
</evidence>
<proteinExistence type="predicted"/>
<dbReference type="PANTHER" id="PTHR30482">
    <property type="entry name" value="HIGH-AFFINITY BRANCHED-CHAIN AMINO ACID TRANSPORT SYSTEM PERMEASE"/>
    <property type="match status" value="1"/>
</dbReference>
<dbReference type="GO" id="GO:0015658">
    <property type="term" value="F:branched-chain amino acid transmembrane transporter activity"/>
    <property type="evidence" value="ECO:0007669"/>
    <property type="project" value="InterPro"/>
</dbReference>
<reference evidence="8" key="1">
    <citation type="submission" date="2016-10" db="EMBL/GenBank/DDBJ databases">
        <authorList>
            <person name="Varghese N."/>
            <person name="Submissions S."/>
        </authorList>
    </citation>
    <scope>NUCLEOTIDE SEQUENCE [LARGE SCALE GENOMIC DNA]</scope>
    <source>
        <strain evidence="8">DSM 26894</strain>
    </source>
</reference>
<dbReference type="STRING" id="311180.SAMN04488050_12038"/>
<accession>A0A1I6WG16</accession>
<dbReference type="CDD" id="cd06581">
    <property type="entry name" value="TM_PBP1_LivM_like"/>
    <property type="match status" value="1"/>
</dbReference>
<comment type="subcellular location">
    <subcellularLocation>
        <location evidence="1">Cell membrane</location>
        <topology evidence="1">Multi-pass membrane protein</topology>
    </subcellularLocation>
</comment>
<dbReference type="Pfam" id="PF02653">
    <property type="entry name" value="BPD_transp_2"/>
    <property type="match status" value="1"/>
</dbReference>
<evidence type="ECO:0000256" key="2">
    <source>
        <dbReference type="ARBA" id="ARBA00022475"/>
    </source>
</evidence>
<evidence type="ECO:0000256" key="1">
    <source>
        <dbReference type="ARBA" id="ARBA00004651"/>
    </source>
</evidence>
<dbReference type="PANTHER" id="PTHR30482:SF10">
    <property type="entry name" value="HIGH-AFFINITY BRANCHED-CHAIN AMINO ACID TRANSPORT PROTEIN BRAE"/>
    <property type="match status" value="1"/>
</dbReference>
<dbReference type="GO" id="GO:0005886">
    <property type="term" value="C:plasma membrane"/>
    <property type="evidence" value="ECO:0007669"/>
    <property type="project" value="UniProtKB-SubCell"/>
</dbReference>
<gene>
    <name evidence="7" type="ORF">SAMN04488050_12038</name>
</gene>
<feature type="transmembrane region" description="Helical" evidence="6">
    <location>
        <begin position="87"/>
        <end position="105"/>
    </location>
</feature>
<evidence type="ECO:0000313" key="8">
    <source>
        <dbReference type="Proteomes" id="UP000199392"/>
    </source>
</evidence>
<evidence type="ECO:0000256" key="3">
    <source>
        <dbReference type="ARBA" id="ARBA00022692"/>
    </source>
</evidence>
<organism evidence="7 8">
    <name type="scientific">Alloyangia pacifica</name>
    <dbReference type="NCBI Taxonomy" id="311180"/>
    <lineage>
        <taxon>Bacteria</taxon>
        <taxon>Pseudomonadati</taxon>
        <taxon>Pseudomonadota</taxon>
        <taxon>Alphaproteobacteria</taxon>
        <taxon>Rhodobacterales</taxon>
        <taxon>Roseobacteraceae</taxon>
        <taxon>Alloyangia</taxon>
    </lineage>
</organism>